<evidence type="ECO:0000259" key="5">
    <source>
        <dbReference type="Pfam" id="PF06839"/>
    </source>
</evidence>
<protein>
    <recommendedName>
        <fullName evidence="5">GRF-type domain-containing protein</fullName>
    </recommendedName>
</protein>
<sequence length="95" mass="11232">MMGGRERRQSSSSRNNFAVRPYSSKKMPNKGGKNVVFYNCRLQMMMKYSMTAENSGRPFYGCPNYKYEIYCDFFRWTDGCEKLVYAIHISQEILH</sequence>
<name>A0A445D0L4_ARAHY</name>
<organism evidence="6 7">
    <name type="scientific">Arachis hypogaea</name>
    <name type="common">Peanut</name>
    <dbReference type="NCBI Taxonomy" id="3818"/>
    <lineage>
        <taxon>Eukaryota</taxon>
        <taxon>Viridiplantae</taxon>
        <taxon>Streptophyta</taxon>
        <taxon>Embryophyta</taxon>
        <taxon>Tracheophyta</taxon>
        <taxon>Spermatophyta</taxon>
        <taxon>Magnoliopsida</taxon>
        <taxon>eudicotyledons</taxon>
        <taxon>Gunneridae</taxon>
        <taxon>Pentapetalae</taxon>
        <taxon>rosids</taxon>
        <taxon>fabids</taxon>
        <taxon>Fabales</taxon>
        <taxon>Fabaceae</taxon>
        <taxon>Papilionoideae</taxon>
        <taxon>50 kb inversion clade</taxon>
        <taxon>dalbergioids sensu lato</taxon>
        <taxon>Dalbergieae</taxon>
        <taxon>Pterocarpus clade</taxon>
        <taxon>Arachis</taxon>
    </lineage>
</organism>
<reference evidence="6 7" key="1">
    <citation type="submission" date="2019-01" db="EMBL/GenBank/DDBJ databases">
        <title>Sequencing of cultivated peanut Arachis hypogaea provides insights into genome evolution and oil improvement.</title>
        <authorList>
            <person name="Chen X."/>
        </authorList>
    </citation>
    <scope>NUCLEOTIDE SEQUENCE [LARGE SCALE GENOMIC DNA]</scope>
    <source>
        <strain evidence="7">cv. Fuhuasheng</strain>
        <tissue evidence="6">Leaves</tissue>
    </source>
</reference>
<evidence type="ECO:0000313" key="7">
    <source>
        <dbReference type="Proteomes" id="UP000289738"/>
    </source>
</evidence>
<feature type="region of interest" description="Disordered" evidence="4">
    <location>
        <begin position="1"/>
        <end position="31"/>
    </location>
</feature>
<dbReference type="GO" id="GO:0008270">
    <property type="term" value="F:zinc ion binding"/>
    <property type="evidence" value="ECO:0007669"/>
    <property type="project" value="UniProtKB-KW"/>
</dbReference>
<gene>
    <name evidence="6" type="ORF">Ahy_A05g022413</name>
</gene>
<proteinExistence type="predicted"/>
<evidence type="ECO:0000256" key="4">
    <source>
        <dbReference type="SAM" id="MobiDB-lite"/>
    </source>
</evidence>
<feature type="domain" description="GRF-type" evidence="5">
    <location>
        <begin position="40"/>
        <end position="78"/>
    </location>
</feature>
<evidence type="ECO:0000256" key="1">
    <source>
        <dbReference type="ARBA" id="ARBA00022723"/>
    </source>
</evidence>
<evidence type="ECO:0000313" key="6">
    <source>
        <dbReference type="EMBL" id="RYR56727.1"/>
    </source>
</evidence>
<accession>A0A445D0L4</accession>
<dbReference type="InterPro" id="IPR010666">
    <property type="entry name" value="Znf_GRF"/>
</dbReference>
<evidence type="ECO:0000256" key="3">
    <source>
        <dbReference type="ARBA" id="ARBA00022833"/>
    </source>
</evidence>
<keyword evidence="2" id="KW-0863">Zinc-finger</keyword>
<evidence type="ECO:0000256" key="2">
    <source>
        <dbReference type="ARBA" id="ARBA00022771"/>
    </source>
</evidence>
<dbReference type="EMBL" id="SDMP01000005">
    <property type="protein sequence ID" value="RYR56727.1"/>
    <property type="molecule type" value="Genomic_DNA"/>
</dbReference>
<dbReference type="Proteomes" id="UP000289738">
    <property type="component" value="Chromosome A05"/>
</dbReference>
<comment type="caution">
    <text evidence="6">The sequence shown here is derived from an EMBL/GenBank/DDBJ whole genome shotgun (WGS) entry which is preliminary data.</text>
</comment>
<keyword evidence="3" id="KW-0862">Zinc</keyword>
<dbReference type="AlphaFoldDB" id="A0A445D0L4"/>
<dbReference type="Pfam" id="PF06839">
    <property type="entry name" value="Zn_ribbon_GRF"/>
    <property type="match status" value="1"/>
</dbReference>
<keyword evidence="1" id="KW-0479">Metal-binding</keyword>
<keyword evidence="7" id="KW-1185">Reference proteome</keyword>